<name>A0A6V8KVJ1_9ACTN</name>
<comment type="caution">
    <text evidence="1">The sequence shown here is derived from an EMBL/GenBank/DDBJ whole genome shotgun (WGS) entry which is preliminary data.</text>
</comment>
<dbReference type="AlphaFoldDB" id="A0A6V8KVJ1"/>
<accession>A0A6V8KVJ1</accession>
<reference evidence="1 2" key="2">
    <citation type="submission" date="2020-03" db="EMBL/GenBank/DDBJ databases">
        <authorList>
            <person name="Ichikawa N."/>
            <person name="Kimura A."/>
            <person name="Kitahashi Y."/>
            <person name="Uohara A."/>
        </authorList>
    </citation>
    <scope>NUCLEOTIDE SEQUENCE [LARGE SCALE GENOMIC DNA]</scope>
    <source>
        <strain evidence="1 2">NBRC 108638</strain>
    </source>
</reference>
<proteinExistence type="predicted"/>
<sequence>MPRDIQLALTVEETNVVLEALGQLPYARVHLLIGKVQRQATDQLRSTDDSAEPAQ</sequence>
<reference evidence="1 2" key="1">
    <citation type="submission" date="2020-03" db="EMBL/GenBank/DDBJ databases">
        <title>Whole genome shotgun sequence of Phytohabitans rumicis NBRC 108638.</title>
        <authorList>
            <person name="Komaki H."/>
            <person name="Tamura T."/>
        </authorList>
    </citation>
    <scope>NUCLEOTIDE SEQUENCE [LARGE SCALE GENOMIC DNA]</scope>
    <source>
        <strain evidence="1 2">NBRC 108638</strain>
    </source>
</reference>
<keyword evidence="2" id="KW-1185">Reference proteome</keyword>
<dbReference type="EMBL" id="BLPG01000001">
    <property type="protein sequence ID" value="GFJ87470.1"/>
    <property type="molecule type" value="Genomic_DNA"/>
</dbReference>
<evidence type="ECO:0000313" key="1">
    <source>
        <dbReference type="EMBL" id="GFJ87470.1"/>
    </source>
</evidence>
<dbReference type="RefSeq" id="WP_173074434.1">
    <property type="nucleotide sequence ID" value="NZ_BAABJB010000042.1"/>
</dbReference>
<dbReference type="Proteomes" id="UP000482960">
    <property type="component" value="Unassembled WGS sequence"/>
</dbReference>
<organism evidence="1 2">
    <name type="scientific">Phytohabitans rumicis</name>
    <dbReference type="NCBI Taxonomy" id="1076125"/>
    <lineage>
        <taxon>Bacteria</taxon>
        <taxon>Bacillati</taxon>
        <taxon>Actinomycetota</taxon>
        <taxon>Actinomycetes</taxon>
        <taxon>Micromonosporales</taxon>
        <taxon>Micromonosporaceae</taxon>
    </lineage>
</organism>
<gene>
    <name evidence="1" type="ORF">Prum_011120</name>
</gene>
<protein>
    <submittedName>
        <fullName evidence="1">Uncharacterized protein</fullName>
    </submittedName>
</protein>
<evidence type="ECO:0000313" key="2">
    <source>
        <dbReference type="Proteomes" id="UP000482960"/>
    </source>
</evidence>